<dbReference type="InterPro" id="IPR009057">
    <property type="entry name" value="Homeodomain-like_sf"/>
</dbReference>
<dbReference type="PANTHER" id="PTHR43479">
    <property type="entry name" value="ACREF/ENVCD OPERON REPRESSOR-RELATED"/>
    <property type="match status" value="1"/>
</dbReference>
<gene>
    <name evidence="4" type="ORF">FD35_GL001639</name>
</gene>
<dbReference type="Proteomes" id="UP000051999">
    <property type="component" value="Unassembled WGS sequence"/>
</dbReference>
<feature type="DNA-binding region" description="H-T-H motif" evidence="2">
    <location>
        <begin position="29"/>
        <end position="48"/>
    </location>
</feature>
<dbReference type="InterPro" id="IPR001647">
    <property type="entry name" value="HTH_TetR"/>
</dbReference>
<evidence type="ECO:0000256" key="2">
    <source>
        <dbReference type="PROSITE-ProRule" id="PRU00335"/>
    </source>
</evidence>
<dbReference type="SUPFAM" id="SSF46689">
    <property type="entry name" value="Homeodomain-like"/>
    <property type="match status" value="1"/>
</dbReference>
<comment type="caution">
    <text evidence="4">The sequence shown here is derived from an EMBL/GenBank/DDBJ whole genome shotgun (WGS) entry which is preliminary data.</text>
</comment>
<dbReference type="EMBL" id="AZFF01000003">
    <property type="protein sequence ID" value="KRL56546.1"/>
    <property type="molecule type" value="Genomic_DNA"/>
</dbReference>
<evidence type="ECO:0000259" key="3">
    <source>
        <dbReference type="PROSITE" id="PS50977"/>
    </source>
</evidence>
<feature type="domain" description="HTH tetR-type" evidence="3">
    <location>
        <begin position="6"/>
        <end position="66"/>
    </location>
</feature>
<dbReference type="PROSITE" id="PS50977">
    <property type="entry name" value="HTH_TETR_2"/>
    <property type="match status" value="1"/>
</dbReference>
<dbReference type="OrthoDB" id="9809994at2"/>
<name>A0A0R1RR34_9LACO</name>
<evidence type="ECO:0000313" key="5">
    <source>
        <dbReference type="Proteomes" id="UP000051999"/>
    </source>
</evidence>
<dbReference type="PATRIC" id="fig|1114972.6.peg.1666"/>
<proteinExistence type="predicted"/>
<dbReference type="PRINTS" id="PR00455">
    <property type="entry name" value="HTHTETR"/>
</dbReference>
<dbReference type="InterPro" id="IPR050624">
    <property type="entry name" value="HTH-type_Tx_Regulator"/>
</dbReference>
<dbReference type="RefSeq" id="WP_017262179.1">
    <property type="nucleotide sequence ID" value="NZ_AUAW01000005.1"/>
</dbReference>
<keyword evidence="5" id="KW-1185">Reference proteome</keyword>
<keyword evidence="1 2" id="KW-0238">DNA-binding</keyword>
<accession>A0A0R1RR34</accession>
<dbReference type="Gene3D" id="1.10.357.10">
    <property type="entry name" value="Tetracycline Repressor, domain 2"/>
    <property type="match status" value="1"/>
</dbReference>
<evidence type="ECO:0000313" key="4">
    <source>
        <dbReference type="EMBL" id="KRL56546.1"/>
    </source>
</evidence>
<dbReference type="eggNOG" id="COG1309">
    <property type="taxonomic scope" value="Bacteria"/>
</dbReference>
<dbReference type="GO" id="GO:0003677">
    <property type="term" value="F:DNA binding"/>
    <property type="evidence" value="ECO:0007669"/>
    <property type="project" value="UniProtKB-UniRule"/>
</dbReference>
<organism evidence="4 5">
    <name type="scientific">Furfurilactobacillus rossiae DSM 15814</name>
    <dbReference type="NCBI Taxonomy" id="1114972"/>
    <lineage>
        <taxon>Bacteria</taxon>
        <taxon>Bacillati</taxon>
        <taxon>Bacillota</taxon>
        <taxon>Bacilli</taxon>
        <taxon>Lactobacillales</taxon>
        <taxon>Lactobacillaceae</taxon>
        <taxon>Furfurilactobacillus</taxon>
    </lineage>
</organism>
<sequence>MKKKDDQKYNRILDVAGDLIITDSVGAVSTTKIAKQVGISQSSIYVYFKNREALLLTLYVRELKRLYAQDSGEDLRSLSFETAMKQYLEQLFHYGLTYPKSMTIIQKLKEDYAFDEQAGEQINVIVHQSAVQQLLFKGLADKTLRQVDISLLRNIIFSTIKLHTDNLRQGVYTEADVPFERIQRMLMKAVQNN</sequence>
<reference evidence="4 5" key="1">
    <citation type="journal article" date="2015" name="Genome Announc.">
        <title>Expanding the biotechnology potential of lactobacilli through comparative genomics of 213 strains and associated genera.</title>
        <authorList>
            <person name="Sun Z."/>
            <person name="Harris H.M."/>
            <person name="McCann A."/>
            <person name="Guo C."/>
            <person name="Argimon S."/>
            <person name="Zhang W."/>
            <person name="Yang X."/>
            <person name="Jeffery I.B."/>
            <person name="Cooney J.C."/>
            <person name="Kagawa T.F."/>
            <person name="Liu W."/>
            <person name="Song Y."/>
            <person name="Salvetti E."/>
            <person name="Wrobel A."/>
            <person name="Rasinkangas P."/>
            <person name="Parkhill J."/>
            <person name="Rea M.C."/>
            <person name="O'Sullivan O."/>
            <person name="Ritari J."/>
            <person name="Douillard F.P."/>
            <person name="Paul Ross R."/>
            <person name="Yang R."/>
            <person name="Briner A.E."/>
            <person name="Felis G.E."/>
            <person name="de Vos W.M."/>
            <person name="Barrangou R."/>
            <person name="Klaenhammer T.R."/>
            <person name="Caufield P.W."/>
            <person name="Cui Y."/>
            <person name="Zhang H."/>
            <person name="O'Toole P.W."/>
        </authorList>
    </citation>
    <scope>NUCLEOTIDE SEQUENCE [LARGE SCALE GENOMIC DNA]</scope>
    <source>
        <strain evidence="4 5">DSM 15814</strain>
    </source>
</reference>
<evidence type="ECO:0000256" key="1">
    <source>
        <dbReference type="ARBA" id="ARBA00023125"/>
    </source>
</evidence>
<protein>
    <recommendedName>
        <fullName evidence="3">HTH tetR-type domain-containing protein</fullName>
    </recommendedName>
</protein>
<dbReference type="Pfam" id="PF00440">
    <property type="entry name" value="TetR_N"/>
    <property type="match status" value="1"/>
</dbReference>
<dbReference type="AlphaFoldDB" id="A0A0R1RR34"/>
<dbReference type="PANTHER" id="PTHR43479:SF11">
    <property type="entry name" value="ACREF_ENVCD OPERON REPRESSOR-RELATED"/>
    <property type="match status" value="1"/>
</dbReference>
<dbReference type="STRING" id="1114972.FD35_GL001639"/>